<proteinExistence type="predicted"/>
<sequence length="464" mass="51693">MKACVSIRSTHLAPGLHCQLITTGLDSSTFIQNNLINMYAGCGLIDDASLVFNEIELKNVFSWNTMIEALIDSGRLPVAEKVFEEMPQRDVVSWNSMMSGYFRNGLPEKTVEVFVSLVRCFDCVPDAYSFSCVMKACASLKNFNLALQVHGFAKKFGYLGDDSVESSMVDMYIKCGAPDFAERVFLKMPNPNMFSCNSMLYGYSKLYGAQRALELFHQMPKRDVVSWNMIISILSTHGNVMKTLGMFVEMCSQGFRPNSMTYASVLSACTSVYELSWGVHLHGRVIRMQPNIDVYVGSSLIDMYAKCGCFGKARQVFNDLKVHNIVSWTSMIGGAAHCGNEVEAISLFKQMKAVSVASDQFTLATVLNVSCGLKDIYLGSQIHAYSIRIGIDPLTPVANALVTMYAKCGDIENANRAFNWMSRKDIISWTTMITAFSHSGNVEKAREYFDKMPERNKILEAMSS</sequence>
<gene>
    <name evidence="1" type="ORF">L6452_13947</name>
</gene>
<reference evidence="2" key="1">
    <citation type="journal article" date="2022" name="Mol. Ecol. Resour.">
        <title>The genomes of chicory, endive, great burdock and yacon provide insights into Asteraceae palaeo-polyploidization history and plant inulin production.</title>
        <authorList>
            <person name="Fan W."/>
            <person name="Wang S."/>
            <person name="Wang H."/>
            <person name="Wang A."/>
            <person name="Jiang F."/>
            <person name="Liu H."/>
            <person name="Zhao H."/>
            <person name="Xu D."/>
            <person name="Zhang Y."/>
        </authorList>
    </citation>
    <scope>NUCLEOTIDE SEQUENCE [LARGE SCALE GENOMIC DNA]</scope>
    <source>
        <strain evidence="2">cv. Niubang</strain>
    </source>
</reference>
<comment type="caution">
    <text evidence="1">The sequence shown here is derived from an EMBL/GenBank/DDBJ whole genome shotgun (WGS) entry which is preliminary data.</text>
</comment>
<evidence type="ECO:0000313" key="2">
    <source>
        <dbReference type="Proteomes" id="UP001055879"/>
    </source>
</evidence>
<dbReference type="Proteomes" id="UP001055879">
    <property type="component" value="Linkage Group LG04"/>
</dbReference>
<name>A0ACB9CJM5_ARCLA</name>
<accession>A0ACB9CJM5</accession>
<organism evidence="1 2">
    <name type="scientific">Arctium lappa</name>
    <name type="common">Greater burdock</name>
    <name type="synonym">Lappa major</name>
    <dbReference type="NCBI Taxonomy" id="4217"/>
    <lineage>
        <taxon>Eukaryota</taxon>
        <taxon>Viridiplantae</taxon>
        <taxon>Streptophyta</taxon>
        <taxon>Embryophyta</taxon>
        <taxon>Tracheophyta</taxon>
        <taxon>Spermatophyta</taxon>
        <taxon>Magnoliopsida</taxon>
        <taxon>eudicotyledons</taxon>
        <taxon>Gunneridae</taxon>
        <taxon>Pentapetalae</taxon>
        <taxon>asterids</taxon>
        <taxon>campanulids</taxon>
        <taxon>Asterales</taxon>
        <taxon>Asteraceae</taxon>
        <taxon>Carduoideae</taxon>
        <taxon>Cardueae</taxon>
        <taxon>Arctiinae</taxon>
        <taxon>Arctium</taxon>
    </lineage>
</organism>
<dbReference type="EMBL" id="CM042050">
    <property type="protein sequence ID" value="KAI3734477.1"/>
    <property type="molecule type" value="Genomic_DNA"/>
</dbReference>
<keyword evidence="2" id="KW-1185">Reference proteome</keyword>
<protein>
    <submittedName>
        <fullName evidence="1">Uncharacterized protein</fullName>
    </submittedName>
</protein>
<reference evidence="1 2" key="2">
    <citation type="journal article" date="2022" name="Mol. Ecol. Resour.">
        <title>The genomes of chicory, endive, great burdock and yacon provide insights into Asteraceae paleo-polyploidization history and plant inulin production.</title>
        <authorList>
            <person name="Fan W."/>
            <person name="Wang S."/>
            <person name="Wang H."/>
            <person name="Wang A."/>
            <person name="Jiang F."/>
            <person name="Liu H."/>
            <person name="Zhao H."/>
            <person name="Xu D."/>
            <person name="Zhang Y."/>
        </authorList>
    </citation>
    <scope>NUCLEOTIDE SEQUENCE [LARGE SCALE GENOMIC DNA]</scope>
    <source>
        <strain evidence="2">cv. Niubang</strain>
    </source>
</reference>
<evidence type="ECO:0000313" key="1">
    <source>
        <dbReference type="EMBL" id="KAI3734477.1"/>
    </source>
</evidence>